<feature type="transmembrane region" description="Helical" evidence="2">
    <location>
        <begin position="541"/>
        <end position="559"/>
    </location>
</feature>
<dbReference type="OrthoDB" id="5332281at2759"/>
<feature type="compositionally biased region" description="Pro residues" evidence="1">
    <location>
        <begin position="49"/>
        <end position="60"/>
    </location>
</feature>
<feature type="compositionally biased region" description="Basic and acidic residues" evidence="1">
    <location>
        <begin position="189"/>
        <end position="199"/>
    </location>
</feature>
<evidence type="ECO:0000256" key="1">
    <source>
        <dbReference type="SAM" id="MobiDB-lite"/>
    </source>
</evidence>
<feature type="transmembrane region" description="Helical" evidence="2">
    <location>
        <begin position="943"/>
        <end position="961"/>
    </location>
</feature>
<dbReference type="PANTHER" id="PTHR37544:SF1">
    <property type="entry name" value="PHOSPHORIBOSYLAMINOIMIDAZOLE-SUCCINOCARBOXAMIDE SYNTHASE"/>
    <property type="match status" value="1"/>
</dbReference>
<feature type="transmembrane region" description="Helical" evidence="2">
    <location>
        <begin position="385"/>
        <end position="403"/>
    </location>
</feature>
<evidence type="ECO:0000313" key="4">
    <source>
        <dbReference type="Proteomes" id="UP000717696"/>
    </source>
</evidence>
<proteinExistence type="predicted"/>
<feature type="compositionally biased region" description="Low complexity" evidence="1">
    <location>
        <begin position="140"/>
        <end position="176"/>
    </location>
</feature>
<evidence type="ECO:0000256" key="2">
    <source>
        <dbReference type="SAM" id="Phobius"/>
    </source>
</evidence>
<dbReference type="AlphaFoldDB" id="A0A9P9FDJ4"/>
<feature type="region of interest" description="Disordered" evidence="1">
    <location>
        <begin position="1"/>
        <end position="220"/>
    </location>
</feature>
<keyword evidence="2" id="KW-0472">Membrane</keyword>
<keyword evidence="2" id="KW-0812">Transmembrane</keyword>
<feature type="transmembrane region" description="Helical" evidence="2">
    <location>
        <begin position="508"/>
        <end position="529"/>
    </location>
</feature>
<dbReference type="InterPro" id="IPR021840">
    <property type="entry name" value="DUF3433"/>
</dbReference>
<organism evidence="3 4">
    <name type="scientific">Dactylonectria estremocensis</name>
    <dbReference type="NCBI Taxonomy" id="1079267"/>
    <lineage>
        <taxon>Eukaryota</taxon>
        <taxon>Fungi</taxon>
        <taxon>Dikarya</taxon>
        <taxon>Ascomycota</taxon>
        <taxon>Pezizomycotina</taxon>
        <taxon>Sordariomycetes</taxon>
        <taxon>Hypocreomycetidae</taxon>
        <taxon>Hypocreales</taxon>
        <taxon>Nectriaceae</taxon>
        <taxon>Dactylonectria</taxon>
    </lineage>
</organism>
<keyword evidence="4" id="KW-1185">Reference proteome</keyword>
<feature type="transmembrane region" description="Helical" evidence="2">
    <location>
        <begin position="341"/>
        <end position="365"/>
    </location>
</feature>
<feature type="compositionally biased region" description="Polar residues" evidence="1">
    <location>
        <begin position="114"/>
        <end position="139"/>
    </location>
</feature>
<feature type="compositionally biased region" description="Low complexity" evidence="1">
    <location>
        <begin position="82"/>
        <end position="109"/>
    </location>
</feature>
<dbReference type="EMBL" id="JAGMUU010000002">
    <property type="protein sequence ID" value="KAH7159841.1"/>
    <property type="molecule type" value="Genomic_DNA"/>
</dbReference>
<name>A0A9P9FDJ4_9HYPO</name>
<feature type="transmembrane region" description="Helical" evidence="2">
    <location>
        <begin position="233"/>
        <end position="255"/>
    </location>
</feature>
<evidence type="ECO:0000313" key="3">
    <source>
        <dbReference type="EMBL" id="KAH7159841.1"/>
    </source>
</evidence>
<reference evidence="3" key="1">
    <citation type="journal article" date="2021" name="Nat. Commun.">
        <title>Genetic determinants of endophytism in the Arabidopsis root mycobiome.</title>
        <authorList>
            <person name="Mesny F."/>
            <person name="Miyauchi S."/>
            <person name="Thiergart T."/>
            <person name="Pickel B."/>
            <person name="Atanasova L."/>
            <person name="Karlsson M."/>
            <person name="Huettel B."/>
            <person name="Barry K.W."/>
            <person name="Haridas S."/>
            <person name="Chen C."/>
            <person name="Bauer D."/>
            <person name="Andreopoulos W."/>
            <person name="Pangilinan J."/>
            <person name="LaButti K."/>
            <person name="Riley R."/>
            <person name="Lipzen A."/>
            <person name="Clum A."/>
            <person name="Drula E."/>
            <person name="Henrissat B."/>
            <person name="Kohler A."/>
            <person name="Grigoriev I.V."/>
            <person name="Martin F.M."/>
            <person name="Hacquard S."/>
        </authorList>
    </citation>
    <scope>NUCLEOTIDE SEQUENCE</scope>
    <source>
        <strain evidence="3">MPI-CAGE-AT-0021</strain>
    </source>
</reference>
<protein>
    <submittedName>
        <fullName evidence="3">Uncharacterized protein</fullName>
    </submittedName>
</protein>
<sequence>METSWNNVGLHGVDPNRNSDYTAYDEAPSSHQSFAPWPSPQPTTSTTPFVPPMLSPPPPSHRGSNTPSPLYIAPAGSRPAINSPHNSASPHNNPNSPYNNSNSYNPNSPRGHLSPNSPHDLNSPRSPRSPGYQTLQRGQFPSSSSDPFASPRATTYTTFTGTTNTTGFTNTTSTTSPRARVSHGNLDALLEHPYFDHPPETSGSRGNTAFRAPEDSEGPVRDGWRPWWLRHQVIGGFLGTFVLLAVVGEVVMWMISRDDWENSAEGLWTFGPVVVTSVLAMLWARVECQALLYMPWIILEGRPASGEDTRRKQAYRTVLLDYPGMNSFQALTKAFGNRHHLVAASVAVSLLLRAQIVLSTCVFHAEVQADGSRLLRVRSEMMHAIAGVFCLLGGVLLPMLYHAPPKRGITARDPTSAAGTALLLASSQHFLARLSGTGGAGMNVVTARLAGSWYTTEVRQPGQKPGETFQLRQLSGGPPVSMGDESSGRPEEAMGEYRPWTLGARVQTVSIVACVVLLAGVCVVFALRGDGDGMDASDDMFVIWTFVPTFIFAALAIFWSRIDIDTRRVTPFLKLTSNKCSFKESLALTYMNEFGLYTAFKSLKYKDWGVFVRKSTTMLGWLMPIFTAGLFAITEVGQRANLELRQETQFQSTSKSLSSSLDVDVIDRILLRSTPSYPEWTYEDLAFPKLELVDHGKEWPLPNTELTATVPSIRAILTCETLSLSNGAGADLKCTALGSSTSKKSAICPTGQNNTGLVVKSCTGLSTDYALSYIWGSCGESGDMSIMRCNESITELDVYTTFHTEDLTIDTDSIPLKNTTSMHDSDVKADVSTVYAAMEVIGTDDDTLTGLDGFFRTLVMSRLDMRLERLLAPERQNSVSAMIRLQHGIVGAQALSSDIVRKATSSSKLRARANDDEDEDSSQLLAASVDYFVPRLTQSRTQTFVLVSLLAMALILGVFGLRTTHRGPPLPKDPSSIAAQASLLADSTMWYRLPEGASWMDDEDLARRFRRKTFRLGWHNTGRITSAGTSGRNYGIGIVQDEGKTARMAERAAERSGELDTMRSSSVAPGRYISMAPGLYSYGDIPLYEKE</sequence>
<feature type="transmembrane region" description="Helical" evidence="2">
    <location>
        <begin position="267"/>
        <end position="284"/>
    </location>
</feature>
<keyword evidence="2" id="KW-1133">Transmembrane helix</keyword>
<gene>
    <name evidence="3" type="ORF">B0J13DRAFT_616640</name>
</gene>
<feature type="region of interest" description="Disordered" evidence="1">
    <location>
        <begin position="458"/>
        <end position="493"/>
    </location>
</feature>
<dbReference type="PANTHER" id="PTHR37544">
    <property type="entry name" value="SPRAY-RELATED"/>
    <property type="match status" value="1"/>
</dbReference>
<comment type="caution">
    <text evidence="3">The sequence shown here is derived from an EMBL/GenBank/DDBJ whole genome shotgun (WGS) entry which is preliminary data.</text>
</comment>
<dbReference type="Proteomes" id="UP000717696">
    <property type="component" value="Unassembled WGS sequence"/>
</dbReference>
<dbReference type="Pfam" id="PF11915">
    <property type="entry name" value="DUF3433"/>
    <property type="match status" value="2"/>
</dbReference>
<accession>A0A9P9FDJ4</accession>